<dbReference type="SUPFAM" id="SSF54373">
    <property type="entry name" value="FAD-linked reductases, C-terminal domain"/>
    <property type="match status" value="1"/>
</dbReference>
<evidence type="ECO:0000313" key="8">
    <source>
        <dbReference type="Proteomes" id="UP001596528"/>
    </source>
</evidence>
<dbReference type="Gene3D" id="3.50.50.60">
    <property type="entry name" value="FAD/NAD(P)-binding domain"/>
    <property type="match status" value="2"/>
</dbReference>
<dbReference type="Proteomes" id="UP001596528">
    <property type="component" value="Unassembled WGS sequence"/>
</dbReference>
<dbReference type="InterPro" id="IPR007867">
    <property type="entry name" value="GMC_OxRtase_C"/>
</dbReference>
<gene>
    <name evidence="7" type="ORF">ACFQWB_05045</name>
</gene>
<protein>
    <submittedName>
        <fullName evidence="7">GMC family oxidoreductase</fullName>
    </submittedName>
</protein>
<reference evidence="8" key="1">
    <citation type="journal article" date="2019" name="Int. J. Syst. Evol. Microbiol.">
        <title>The Global Catalogue of Microorganisms (GCM) 10K type strain sequencing project: providing services to taxonomists for standard genome sequencing and annotation.</title>
        <authorList>
            <consortium name="The Broad Institute Genomics Platform"/>
            <consortium name="The Broad Institute Genome Sequencing Center for Infectious Disease"/>
            <person name="Wu L."/>
            <person name="Ma J."/>
        </authorList>
    </citation>
    <scope>NUCLEOTIDE SEQUENCE [LARGE SCALE GENOMIC DNA]</scope>
    <source>
        <strain evidence="8">JCM 18657</strain>
    </source>
</reference>
<dbReference type="InterPro" id="IPR036188">
    <property type="entry name" value="FAD/NAD-bd_sf"/>
</dbReference>
<evidence type="ECO:0000256" key="1">
    <source>
        <dbReference type="ARBA" id="ARBA00010790"/>
    </source>
</evidence>
<evidence type="ECO:0000256" key="3">
    <source>
        <dbReference type="ARBA" id="ARBA00022827"/>
    </source>
</evidence>
<dbReference type="SUPFAM" id="SSF51905">
    <property type="entry name" value="FAD/NAD(P)-binding domain"/>
    <property type="match status" value="1"/>
</dbReference>
<feature type="domain" description="Glucose-methanol-choline oxidoreductase C-terminal" evidence="6">
    <location>
        <begin position="438"/>
        <end position="555"/>
    </location>
</feature>
<keyword evidence="2" id="KW-0285">Flavoprotein</keyword>
<evidence type="ECO:0000259" key="6">
    <source>
        <dbReference type="Pfam" id="PF05199"/>
    </source>
</evidence>
<evidence type="ECO:0000256" key="4">
    <source>
        <dbReference type="ARBA" id="ARBA00023002"/>
    </source>
</evidence>
<sequence>MATKLPSVPVLIVGMGWMGGILSAELTKQGVKVVALERGKPRQMEDYYMVHDELRYFFRYEMMQDLSKETITFRNTEKMTAVPMREFGSFLMGEGLGGAGVHWNGQTLRFLPYDFEIYTKTVERYGKRKIPEGMTIQDWGITYDELEPYFDKFEKMAGISGDPEENPLIGRRSSPLPTKPMIRTPALKRFEEAAKKLGYHPYMMPSANLSENYTNPDGITRAACQYCGFCERYGCEYGAKADPVVTVIPVAQQTGNLELRSYSNVTQVLHDGKKARGVLYTNTITGEQFEQPADVVILAGYVFTNVKLLLVSNIGKKYDPATGKGVIGKNYAYQTGGGSAVGFFDDEEFNLYAGAGSLGMEVPDFNGDNFDHTDVNFIHGSGIRISQTGFRPIATNSTPAGTKQWGKAFKQASIKYANRVLTVAQQGSSMPWRHHYMDLDPTYKDVYGLPLLRITFDFEEQDRQLVKFMAAKTKEIMQEMGPTSIGSNDQLGPYNIVPYQSTHNTGGAIMGADPSTSAVNSYLQMWDMENLFVVGASAFPHNSGYNPTCTVGALAYRAAEGIAKYLKQGSGLVL</sequence>
<comment type="caution">
    <text evidence="7">The sequence shown here is derived from an EMBL/GenBank/DDBJ whole genome shotgun (WGS) entry which is preliminary data.</text>
</comment>
<dbReference type="PANTHER" id="PTHR46056">
    <property type="entry name" value="LONG-CHAIN-ALCOHOL OXIDASE"/>
    <property type="match status" value="1"/>
</dbReference>
<evidence type="ECO:0000256" key="2">
    <source>
        <dbReference type="ARBA" id="ARBA00022630"/>
    </source>
</evidence>
<dbReference type="Pfam" id="PF00732">
    <property type="entry name" value="GMC_oxred_N"/>
    <property type="match status" value="1"/>
</dbReference>
<proteinExistence type="inferred from homology"/>
<evidence type="ECO:0000259" key="5">
    <source>
        <dbReference type="Pfam" id="PF00732"/>
    </source>
</evidence>
<dbReference type="InterPro" id="IPR000172">
    <property type="entry name" value="GMC_OxRdtase_N"/>
</dbReference>
<keyword evidence="4" id="KW-0560">Oxidoreductase</keyword>
<evidence type="ECO:0000313" key="7">
    <source>
        <dbReference type="EMBL" id="MFC7749309.1"/>
    </source>
</evidence>
<feature type="domain" description="Glucose-methanol-choline oxidoreductase N-terminal" evidence="5">
    <location>
        <begin position="141"/>
        <end position="331"/>
    </location>
</feature>
<name>A0ABW2UZI2_9BACL</name>
<dbReference type="RefSeq" id="WP_138789609.1">
    <property type="nucleotide sequence ID" value="NZ_JBHTGQ010000011.1"/>
</dbReference>
<dbReference type="PANTHER" id="PTHR46056:SF12">
    <property type="entry name" value="LONG-CHAIN-ALCOHOL OXIDASE"/>
    <property type="match status" value="1"/>
</dbReference>
<keyword evidence="3" id="KW-0274">FAD</keyword>
<organism evidence="7 8">
    <name type="scientific">Paenibacillus thermoaerophilus</name>
    <dbReference type="NCBI Taxonomy" id="1215385"/>
    <lineage>
        <taxon>Bacteria</taxon>
        <taxon>Bacillati</taxon>
        <taxon>Bacillota</taxon>
        <taxon>Bacilli</taxon>
        <taxon>Bacillales</taxon>
        <taxon>Paenibacillaceae</taxon>
        <taxon>Paenibacillus</taxon>
    </lineage>
</organism>
<keyword evidence="8" id="KW-1185">Reference proteome</keyword>
<dbReference type="EMBL" id="JBHTGQ010000011">
    <property type="protein sequence ID" value="MFC7749309.1"/>
    <property type="molecule type" value="Genomic_DNA"/>
</dbReference>
<comment type="similarity">
    <text evidence="1">Belongs to the GMC oxidoreductase family.</text>
</comment>
<dbReference type="Pfam" id="PF05199">
    <property type="entry name" value="GMC_oxred_C"/>
    <property type="match status" value="1"/>
</dbReference>
<accession>A0ABW2UZI2</accession>